<dbReference type="InterPro" id="IPR000253">
    <property type="entry name" value="FHA_dom"/>
</dbReference>
<accession>A0ABN5PQH8</accession>
<dbReference type="RefSeq" id="WP_120205299.1">
    <property type="nucleotide sequence ID" value="NZ_CP032514.1"/>
</dbReference>
<feature type="transmembrane region" description="Helical" evidence="7">
    <location>
        <begin position="59"/>
        <end position="84"/>
    </location>
</feature>
<feature type="compositionally biased region" description="Basic and acidic residues" evidence="6">
    <location>
        <begin position="323"/>
        <end position="338"/>
    </location>
</feature>
<evidence type="ECO:0000256" key="4">
    <source>
        <dbReference type="ARBA" id="ARBA00022989"/>
    </source>
</evidence>
<proteinExistence type="predicted"/>
<keyword evidence="5 7" id="KW-0472">Membrane</keyword>
<dbReference type="Pfam" id="PF06271">
    <property type="entry name" value="RDD"/>
    <property type="match status" value="1"/>
</dbReference>
<dbReference type="PROSITE" id="PS50006">
    <property type="entry name" value="FHA_DOMAIN"/>
    <property type="match status" value="1"/>
</dbReference>
<dbReference type="Gene3D" id="2.60.200.20">
    <property type="match status" value="1"/>
</dbReference>
<dbReference type="InterPro" id="IPR010432">
    <property type="entry name" value="RDD"/>
</dbReference>
<evidence type="ECO:0000313" key="9">
    <source>
        <dbReference type="EMBL" id="AYD90431.1"/>
    </source>
</evidence>
<feature type="transmembrane region" description="Helical" evidence="7">
    <location>
        <begin position="105"/>
        <end position="128"/>
    </location>
</feature>
<keyword evidence="10" id="KW-1185">Reference proteome</keyword>
<dbReference type="SUPFAM" id="SSF49879">
    <property type="entry name" value="SMAD/FHA domain"/>
    <property type="match status" value="1"/>
</dbReference>
<sequence>MTTSSLPSRGSPDDPPLLARPAPARARLAAGAIDVAVDLSAVVLLSVLLHLAAGRSLPLSSIVALVIVIAARGLLLARTGWSLGGRVMRVRLVDARTMAPSPLGVFIYTDLTVVVTAATLGLGVIFLIRSVNEDPQHRGWHDRISGLTALSVPRTQAQPAPADTDQHTGHSVTPQAGSVTPQAGTEPGELAGQGAPSEAASDRPLYQAPTHPGASATARAAASPPSTLTTTPHLRAVSAPARPSEAAAAGTVRDHPSRALSDAPASTGAPTANDVPSSPMEEPPHRAQSRSNQSPTASATSSHSPSADPGVEPASGVHAAYQPRREPSFPTGDPRDQATHAAQLSSTSDTTRAVPADGRTAQALIDSVPWSSVPTVLDSTTMDSLPDTVRTAIAESPAAPEHSSSGTSAGSAINLLDPQGVPSPAGAAPAAPVSSGQSPAPASRTTQQPVAPPTIEVPELRAAHPPAPVSGTASTPPQAAPGAPATTSHGTRHHGSLSPSLSVRLVPQLGGEPLVVEEPTVIGRDPDNISSYPGAERIALTDPTRSVSKTHAAIFPLLDGVWVTDLHSTNGTKVERRDGSTVQAVPDVALAAHEGETVFFGRIGFRVEVAS</sequence>
<feature type="region of interest" description="Disordered" evidence="6">
    <location>
        <begin position="463"/>
        <end position="498"/>
    </location>
</feature>
<evidence type="ECO:0000313" key="10">
    <source>
        <dbReference type="Proteomes" id="UP000273001"/>
    </source>
</evidence>
<dbReference type="Pfam" id="PF00498">
    <property type="entry name" value="FHA"/>
    <property type="match status" value="1"/>
</dbReference>
<dbReference type="EMBL" id="CP032514">
    <property type="protein sequence ID" value="AYD90431.1"/>
    <property type="molecule type" value="Genomic_DNA"/>
</dbReference>
<evidence type="ECO:0000256" key="3">
    <source>
        <dbReference type="ARBA" id="ARBA00022692"/>
    </source>
</evidence>
<dbReference type="SMART" id="SM00240">
    <property type="entry name" value="FHA"/>
    <property type="match status" value="1"/>
</dbReference>
<evidence type="ECO:0000256" key="5">
    <source>
        <dbReference type="ARBA" id="ARBA00023136"/>
    </source>
</evidence>
<keyword evidence="2" id="KW-0597">Phosphoprotein</keyword>
<feature type="compositionally biased region" description="Low complexity" evidence="6">
    <location>
        <begin position="395"/>
        <end position="405"/>
    </location>
</feature>
<evidence type="ECO:0000256" key="6">
    <source>
        <dbReference type="SAM" id="MobiDB-lite"/>
    </source>
</evidence>
<evidence type="ECO:0000259" key="8">
    <source>
        <dbReference type="PROSITE" id="PS50006"/>
    </source>
</evidence>
<comment type="subcellular location">
    <subcellularLocation>
        <location evidence="1">Membrane</location>
        <topology evidence="1">Multi-pass membrane protein</topology>
    </subcellularLocation>
</comment>
<feature type="region of interest" description="Disordered" evidence="6">
    <location>
        <begin position="154"/>
        <end position="362"/>
    </location>
</feature>
<evidence type="ECO:0000256" key="7">
    <source>
        <dbReference type="SAM" id="Phobius"/>
    </source>
</evidence>
<evidence type="ECO:0000256" key="2">
    <source>
        <dbReference type="ARBA" id="ARBA00022553"/>
    </source>
</evidence>
<gene>
    <name evidence="9" type="ORF">D5R93_11220</name>
</gene>
<dbReference type="Proteomes" id="UP000273001">
    <property type="component" value="Chromosome"/>
</dbReference>
<feature type="transmembrane region" description="Helical" evidence="7">
    <location>
        <begin position="28"/>
        <end position="53"/>
    </location>
</feature>
<dbReference type="InterPro" id="IPR008984">
    <property type="entry name" value="SMAD_FHA_dom_sf"/>
</dbReference>
<organism evidence="9 10">
    <name type="scientific">Actinomyces lilanjuaniae</name>
    <dbReference type="NCBI Taxonomy" id="2321394"/>
    <lineage>
        <taxon>Bacteria</taxon>
        <taxon>Bacillati</taxon>
        <taxon>Actinomycetota</taxon>
        <taxon>Actinomycetes</taxon>
        <taxon>Actinomycetales</taxon>
        <taxon>Actinomycetaceae</taxon>
        <taxon>Actinomyces</taxon>
    </lineage>
</organism>
<feature type="region of interest" description="Disordered" evidence="6">
    <location>
        <begin position="395"/>
        <end position="451"/>
    </location>
</feature>
<keyword evidence="4 7" id="KW-1133">Transmembrane helix</keyword>
<dbReference type="CDD" id="cd00060">
    <property type="entry name" value="FHA"/>
    <property type="match status" value="1"/>
</dbReference>
<feature type="compositionally biased region" description="Low complexity" evidence="6">
    <location>
        <begin position="470"/>
        <end position="488"/>
    </location>
</feature>
<evidence type="ECO:0000256" key="1">
    <source>
        <dbReference type="ARBA" id="ARBA00004141"/>
    </source>
</evidence>
<feature type="domain" description="FHA" evidence="8">
    <location>
        <begin position="520"/>
        <end position="575"/>
    </location>
</feature>
<protein>
    <submittedName>
        <fullName evidence="9">FHA domain-containing protein</fullName>
    </submittedName>
</protein>
<feature type="compositionally biased region" description="Low complexity" evidence="6">
    <location>
        <begin position="210"/>
        <end position="249"/>
    </location>
</feature>
<feature type="compositionally biased region" description="Polar residues" evidence="6">
    <location>
        <begin position="340"/>
        <end position="351"/>
    </location>
</feature>
<feature type="compositionally biased region" description="Low complexity" evidence="6">
    <location>
        <begin position="294"/>
        <end position="307"/>
    </location>
</feature>
<keyword evidence="3 7" id="KW-0812">Transmembrane</keyword>
<name>A0ABN5PQH8_9ACTO</name>
<feature type="compositionally biased region" description="Low complexity" evidence="6">
    <location>
        <begin position="418"/>
        <end position="443"/>
    </location>
</feature>
<reference evidence="9 10" key="1">
    <citation type="submission" date="2018-09" db="EMBL/GenBank/DDBJ databases">
        <authorList>
            <person name="Li J."/>
        </authorList>
    </citation>
    <scope>NUCLEOTIDE SEQUENCE [LARGE SCALE GENOMIC DNA]</scope>
    <source>
        <strain evidence="9 10">2129</strain>
    </source>
</reference>
<feature type="compositionally biased region" description="Polar residues" evidence="6">
    <location>
        <begin position="169"/>
        <end position="183"/>
    </location>
</feature>